<dbReference type="EMBL" id="QGGL01000017">
    <property type="protein sequence ID" value="PWK07472.1"/>
    <property type="molecule type" value="Genomic_DNA"/>
</dbReference>
<keyword evidence="2" id="KW-0032">Aminotransferase</keyword>
<reference evidence="7 8" key="1">
    <citation type="submission" date="2018-05" db="EMBL/GenBank/DDBJ databases">
        <title>Genomic Encyclopedia of Type Strains, Phase IV (KMG-IV): sequencing the most valuable type-strain genomes for metagenomic binning, comparative biology and taxonomic classification.</title>
        <authorList>
            <person name="Goeker M."/>
        </authorList>
    </citation>
    <scope>NUCLEOTIDE SEQUENCE [LARGE SCALE GENOMIC DNA]</scope>
    <source>
        <strain evidence="7 8">DSM 18773</strain>
    </source>
</reference>
<keyword evidence="7" id="KW-0670">Pyruvate</keyword>
<dbReference type="SUPFAM" id="SSF53448">
    <property type="entry name" value="Nucleotide-diphospho-sugar transferases"/>
    <property type="match status" value="1"/>
</dbReference>
<evidence type="ECO:0000259" key="6">
    <source>
        <dbReference type="Pfam" id="PF00483"/>
    </source>
</evidence>
<dbReference type="InterPro" id="IPR015424">
    <property type="entry name" value="PyrdxlP-dep_Trfase"/>
</dbReference>
<keyword evidence="8" id="KW-1185">Reference proteome</keyword>
<dbReference type="CDD" id="cd02523">
    <property type="entry name" value="PC_cytidylyltransferase"/>
    <property type="match status" value="1"/>
</dbReference>
<evidence type="ECO:0000256" key="4">
    <source>
        <dbReference type="ARBA" id="ARBA00022898"/>
    </source>
</evidence>
<dbReference type="GO" id="GO:0008483">
    <property type="term" value="F:transaminase activity"/>
    <property type="evidence" value="ECO:0007669"/>
    <property type="project" value="UniProtKB-KW"/>
</dbReference>
<dbReference type="PANTHER" id="PTHR42778:SF1">
    <property type="entry name" value="2-AMINOETHYLPHOSPHONATE--PYRUVATE TRANSAMINASE"/>
    <property type="match status" value="1"/>
</dbReference>
<dbReference type="Proteomes" id="UP000245634">
    <property type="component" value="Unassembled WGS sequence"/>
</dbReference>
<proteinExistence type="predicted"/>
<dbReference type="Pfam" id="PF00483">
    <property type="entry name" value="NTP_transferase"/>
    <property type="match status" value="1"/>
</dbReference>
<dbReference type="Pfam" id="PF00266">
    <property type="entry name" value="Aminotran_5"/>
    <property type="match status" value="1"/>
</dbReference>
<dbReference type="Gene3D" id="3.90.1150.10">
    <property type="entry name" value="Aspartate Aminotransferase, domain 1"/>
    <property type="match status" value="1"/>
</dbReference>
<dbReference type="OrthoDB" id="9803871at2"/>
<organism evidence="7 8">
    <name type="scientific">Tumebacillus permanentifrigoris</name>
    <dbReference type="NCBI Taxonomy" id="378543"/>
    <lineage>
        <taxon>Bacteria</taxon>
        <taxon>Bacillati</taxon>
        <taxon>Bacillota</taxon>
        <taxon>Bacilli</taxon>
        <taxon>Bacillales</taxon>
        <taxon>Alicyclobacillaceae</taxon>
        <taxon>Tumebacillus</taxon>
    </lineage>
</organism>
<protein>
    <submittedName>
        <fullName evidence="7">2-aminoethylphosphonate-pyruvate transaminase</fullName>
    </submittedName>
</protein>
<dbReference type="InterPro" id="IPR005835">
    <property type="entry name" value="NTP_transferase_dom"/>
</dbReference>
<evidence type="ECO:0000256" key="1">
    <source>
        <dbReference type="ARBA" id="ARBA00001933"/>
    </source>
</evidence>
<sequence length="616" mass="67903">MKAVILAAGDGERLAPITQTLPKALLPIGSESILSRQIRQLASLGVTDVTVVIGYEGHAIREHLAASNPPCNVHFVENNHYKTTSTAYSAWLAADHVRGDSFFLLDGDVVAVDAVFESFIALTGNTLLYEAKSISSPEEMKVAQDPADGHVYLSKKIATDRSLGEFVGVAVISAEANEAFFAALASHKDGYYEEAFNEIAVGHPFELQAVTENSWIEIDFVTDYLQAVRLFTETREEVAAPQVSEQVLLCPGPVMVSKKVKSALLHADIGHRETEFIEILTRCRAKLNNVYGANHEYTNVIITGSGTAANEALLSSYGPGKKLLILSNGEFGNRLLDLARCHNLNHTALEFGWTHPMDLAKIEQTIATGDYDALMMVHHETSTGMLNPINEIGALLKPYHVDFLVDAVSSIGAEALSVEKANITFCTASANKALASLPGLAFVCGKRSAFQALRDVPAHTRYLDLYRHYEFEDLHYQTPNTPAVSLFYALETALDELLEDTLEKRMQHYGHLSSLIRNRLKKLGMSFPVEEQQMSRVLTTVFYPADVDVEGFHDWVKQHNYVIYRGKGPLLGRAFQIANIGHVREEHVRAFLDLMERGFQLKQSADAVVEAAATVE</sequence>
<keyword evidence="3" id="KW-0808">Transferase</keyword>
<dbReference type="PANTHER" id="PTHR42778">
    <property type="entry name" value="2-AMINOETHYLPHOSPHONATE--PYRUVATE TRANSAMINASE"/>
    <property type="match status" value="1"/>
</dbReference>
<name>A0A316D8X8_9BACL</name>
<evidence type="ECO:0000259" key="5">
    <source>
        <dbReference type="Pfam" id="PF00266"/>
    </source>
</evidence>
<evidence type="ECO:0000313" key="8">
    <source>
        <dbReference type="Proteomes" id="UP000245634"/>
    </source>
</evidence>
<evidence type="ECO:0000256" key="2">
    <source>
        <dbReference type="ARBA" id="ARBA00022576"/>
    </source>
</evidence>
<dbReference type="Gene3D" id="3.40.640.10">
    <property type="entry name" value="Type I PLP-dependent aspartate aminotransferase-like (Major domain)"/>
    <property type="match status" value="1"/>
</dbReference>
<feature type="domain" description="Aminotransferase class V" evidence="5">
    <location>
        <begin position="263"/>
        <end position="539"/>
    </location>
</feature>
<feature type="domain" description="Nucleotidyl transferase" evidence="6">
    <location>
        <begin position="2"/>
        <end position="113"/>
    </location>
</feature>
<evidence type="ECO:0000256" key="3">
    <source>
        <dbReference type="ARBA" id="ARBA00022679"/>
    </source>
</evidence>
<comment type="cofactor">
    <cofactor evidence="1">
        <name>pyridoxal 5'-phosphate</name>
        <dbReference type="ChEBI" id="CHEBI:597326"/>
    </cofactor>
</comment>
<dbReference type="InterPro" id="IPR015421">
    <property type="entry name" value="PyrdxlP-dep_Trfase_major"/>
</dbReference>
<dbReference type="RefSeq" id="WP_109690635.1">
    <property type="nucleotide sequence ID" value="NZ_QGGL01000017.1"/>
</dbReference>
<accession>A0A316D8X8</accession>
<dbReference type="Gene3D" id="3.90.550.10">
    <property type="entry name" value="Spore Coat Polysaccharide Biosynthesis Protein SpsA, Chain A"/>
    <property type="match status" value="1"/>
</dbReference>
<dbReference type="InterPro" id="IPR000192">
    <property type="entry name" value="Aminotrans_V_dom"/>
</dbReference>
<dbReference type="InterPro" id="IPR029044">
    <property type="entry name" value="Nucleotide-diphossugar_trans"/>
</dbReference>
<keyword evidence="4" id="KW-0663">Pyridoxal phosphate</keyword>
<dbReference type="InterPro" id="IPR015422">
    <property type="entry name" value="PyrdxlP-dep_Trfase_small"/>
</dbReference>
<dbReference type="AlphaFoldDB" id="A0A316D8X8"/>
<dbReference type="SUPFAM" id="SSF53383">
    <property type="entry name" value="PLP-dependent transferases"/>
    <property type="match status" value="1"/>
</dbReference>
<evidence type="ECO:0000313" key="7">
    <source>
        <dbReference type="EMBL" id="PWK07472.1"/>
    </source>
</evidence>
<comment type="caution">
    <text evidence="7">The sequence shown here is derived from an EMBL/GenBank/DDBJ whole genome shotgun (WGS) entry which is preliminary data.</text>
</comment>
<gene>
    <name evidence="7" type="ORF">C7459_11771</name>
</gene>